<dbReference type="PANTHER" id="PTHR43019">
    <property type="entry name" value="SERINE ENDOPROTEASE DEGS"/>
    <property type="match status" value="1"/>
</dbReference>
<dbReference type="SUPFAM" id="SSF50199">
    <property type="entry name" value="Staphylococcal nuclease"/>
    <property type="match status" value="1"/>
</dbReference>
<reference evidence="2 3" key="1">
    <citation type="submission" date="2016-10" db="EMBL/GenBank/DDBJ databases">
        <authorList>
            <person name="de Groot N.N."/>
        </authorList>
    </citation>
    <scope>NUCLEOTIDE SEQUENCE [LARGE SCALE GENOMIC DNA]</scope>
    <source>
        <strain evidence="2 3">DSM 25186</strain>
    </source>
</reference>
<sequence>MAVLLAACHTDFTDIPHTVTAVRGGDTLVLKNGVAVSLIGVEGNAESQSFLEEHVLNQKVQVRFDRSNYPEVDEGTELVWGYATTLRGEALNGELLRRGLTPLDELYLTDSLNAFRRYAQSGGLVPEYALPEESEAADPEAPLEARPPVRRSDESVAEALPDEEVKPRLNSFADLVEYAEQCVFVVLRRNAQGRVDGQGTGFFIGEGLAVSNYHVFEGSNDWYIRAHDGRRYPVTEILKQSREFDFVVFRVATKTYPFLDLAKATPRKGTDIFVLGNPRGLESTVTRGVVSAIRKKTYSDAMLQIDAAISPGSSGSPVMNLQGEVVGIATSQLRDCENCNFAMNINLVKK</sequence>
<keyword evidence="3" id="KW-1185">Reference proteome</keyword>
<dbReference type="InterPro" id="IPR009003">
    <property type="entry name" value="Peptidase_S1_PA"/>
</dbReference>
<protein>
    <submittedName>
        <fullName evidence="2">Serine protease Do</fullName>
    </submittedName>
</protein>
<dbReference type="PRINTS" id="PR00834">
    <property type="entry name" value="PROTEASES2C"/>
</dbReference>
<keyword evidence="2" id="KW-0378">Hydrolase</keyword>
<dbReference type="Pfam" id="PF13365">
    <property type="entry name" value="Trypsin_2"/>
    <property type="match status" value="1"/>
</dbReference>
<dbReference type="STRING" id="1075417.SAMN05421823_107122"/>
<name>A0A1G9LP47_9BACT</name>
<organism evidence="2 3">
    <name type="scientific">Catalinimonas alkaloidigena</name>
    <dbReference type="NCBI Taxonomy" id="1075417"/>
    <lineage>
        <taxon>Bacteria</taxon>
        <taxon>Pseudomonadati</taxon>
        <taxon>Bacteroidota</taxon>
        <taxon>Cytophagia</taxon>
        <taxon>Cytophagales</taxon>
        <taxon>Catalimonadaceae</taxon>
        <taxon>Catalinimonas</taxon>
    </lineage>
</organism>
<dbReference type="GO" id="GO:0004252">
    <property type="term" value="F:serine-type endopeptidase activity"/>
    <property type="evidence" value="ECO:0007669"/>
    <property type="project" value="InterPro"/>
</dbReference>
<proteinExistence type="predicted"/>
<evidence type="ECO:0000313" key="2">
    <source>
        <dbReference type="EMBL" id="SDL63802.1"/>
    </source>
</evidence>
<dbReference type="AlphaFoldDB" id="A0A1G9LP47"/>
<dbReference type="Gene3D" id="2.40.50.90">
    <property type="match status" value="1"/>
</dbReference>
<dbReference type="Proteomes" id="UP000198510">
    <property type="component" value="Unassembled WGS sequence"/>
</dbReference>
<dbReference type="InterPro" id="IPR035437">
    <property type="entry name" value="SNase_OB-fold_sf"/>
</dbReference>
<dbReference type="EMBL" id="FNFO01000007">
    <property type="protein sequence ID" value="SDL63802.1"/>
    <property type="molecule type" value="Genomic_DNA"/>
</dbReference>
<dbReference type="OrthoDB" id="9758917at2"/>
<feature type="region of interest" description="Disordered" evidence="1">
    <location>
        <begin position="132"/>
        <end position="159"/>
    </location>
</feature>
<dbReference type="Gene3D" id="2.40.10.120">
    <property type="match status" value="1"/>
</dbReference>
<dbReference type="InterPro" id="IPR001940">
    <property type="entry name" value="Peptidase_S1C"/>
</dbReference>
<evidence type="ECO:0000256" key="1">
    <source>
        <dbReference type="SAM" id="MobiDB-lite"/>
    </source>
</evidence>
<evidence type="ECO:0000313" key="3">
    <source>
        <dbReference type="Proteomes" id="UP000198510"/>
    </source>
</evidence>
<dbReference type="SUPFAM" id="SSF50494">
    <property type="entry name" value="Trypsin-like serine proteases"/>
    <property type="match status" value="1"/>
</dbReference>
<gene>
    <name evidence="2" type="ORF">SAMN05421823_107122</name>
</gene>
<keyword evidence="2" id="KW-0645">Protease</keyword>
<accession>A0A1G9LP47</accession>
<dbReference type="GO" id="GO:0006508">
    <property type="term" value="P:proteolysis"/>
    <property type="evidence" value="ECO:0007669"/>
    <property type="project" value="UniProtKB-KW"/>
</dbReference>